<feature type="active site" description="Proton donor" evidence="13">
    <location>
        <position position="271"/>
    </location>
</feature>
<comment type="catalytic activity">
    <reaction evidence="13">
        <text>siroheme + 2 H(+) = sirohydrochlorin + Fe(2+)</text>
        <dbReference type="Rhea" id="RHEA:24360"/>
        <dbReference type="ChEBI" id="CHEBI:15378"/>
        <dbReference type="ChEBI" id="CHEBI:29033"/>
        <dbReference type="ChEBI" id="CHEBI:58351"/>
        <dbReference type="ChEBI" id="CHEBI:60052"/>
        <dbReference type="EC" id="4.99.1.4"/>
    </reaction>
</comment>
<feature type="domain" description="Siroheme synthase central" evidence="16">
    <location>
        <begin position="124"/>
        <end position="144"/>
    </location>
</feature>
<dbReference type="InterPro" id="IPR019478">
    <property type="entry name" value="Sirohaem_synthase_dimer_dom"/>
</dbReference>
<sequence>MNYLPIFLDLRDRHCLVVGGSETAARKTELLLRAGARVDVAAPDLHEGFARLPHAERVARVADAFRPELLEGKDAVIVVEEDATAAKLVADAARTRHIPVNVADKPALCSFILPSIIDRSPIMVAVSSGGESPVLARMLRARLETLIPAAYGRLSALASRYKDRVRDAIKPEQRRAFWEKVFLSPVAEMVFSGRDAEAETQLDAMIREGAQHDISRGEVYLVGAGPGNPDLLTFRALRLMQQADVIVYDRLVSPPILDMCRRDAERIYVGKERDDHAVPQEEINLMLVRLAKEGKRTLRLKGGDPFIFGRGGEEIETLVEHGVPFQVVPGITAAAGVASYAGIPLTHRDYAQSVAFVTGHLKENTFNLNWEGIARQDQTIVIYMGLKGLPLLCEALIKHGLTPDTPAAIVQHGTLPTQRVITGDLRSLPTLAEEARLKPPTLIIVGNVVRLREKLGWYQPQLHGEQGHRTPLEAPDQLG</sequence>
<dbReference type="EC" id="4.99.1.4" evidence="13"/>
<dbReference type="NCBIfam" id="TIGR01470">
    <property type="entry name" value="cysG_Nterm"/>
    <property type="match status" value="1"/>
</dbReference>
<dbReference type="Pfam" id="PF00590">
    <property type="entry name" value="TP_methylase"/>
    <property type="match status" value="1"/>
</dbReference>
<evidence type="ECO:0000256" key="7">
    <source>
        <dbReference type="ARBA" id="ARBA00023027"/>
    </source>
</evidence>
<feature type="binding site" evidence="13">
    <location>
        <position position="384"/>
    </location>
    <ligand>
        <name>S-adenosyl-L-methionine</name>
        <dbReference type="ChEBI" id="CHEBI:59789"/>
    </ligand>
</feature>
<proteinExistence type="inferred from homology"/>
<dbReference type="NCBIfam" id="NF004790">
    <property type="entry name" value="PRK06136.1"/>
    <property type="match status" value="1"/>
</dbReference>
<comment type="similarity">
    <text evidence="13">In the N-terminal section; belongs to the precorrin-2 dehydrogenase / sirohydrochlorin ferrochelatase family.</text>
</comment>
<keyword evidence="7 13" id="KW-0520">NAD</keyword>
<dbReference type="Pfam" id="PF13241">
    <property type="entry name" value="NAD_binding_7"/>
    <property type="match status" value="1"/>
</dbReference>
<dbReference type="Gene3D" id="1.10.8.210">
    <property type="entry name" value="Sirohaem synthase, dimerisation domain"/>
    <property type="match status" value="1"/>
</dbReference>
<dbReference type="InterPro" id="IPR006366">
    <property type="entry name" value="CobA/CysG_C"/>
</dbReference>
<dbReference type="PANTHER" id="PTHR45790">
    <property type="entry name" value="SIROHEME SYNTHASE-RELATED"/>
    <property type="match status" value="1"/>
</dbReference>
<dbReference type="Gene3D" id="3.40.50.720">
    <property type="entry name" value="NAD(P)-binding Rossmann-like Domain"/>
    <property type="match status" value="1"/>
</dbReference>
<gene>
    <name evidence="13 17" type="primary">cysG</name>
    <name evidence="17" type="ORF">VA613_13190</name>
</gene>
<evidence type="ECO:0000313" key="18">
    <source>
        <dbReference type="Proteomes" id="UP001334732"/>
    </source>
</evidence>
<evidence type="ECO:0000256" key="4">
    <source>
        <dbReference type="ARBA" id="ARBA00022679"/>
    </source>
</evidence>
<comment type="pathway">
    <text evidence="1 13">Porphyrin-containing compound metabolism; siroheme biosynthesis; sirohydrochlorin from precorrin-2: step 1/1.</text>
</comment>
<dbReference type="Pfam" id="PF14824">
    <property type="entry name" value="Sirohm_synth_M"/>
    <property type="match status" value="1"/>
</dbReference>
<dbReference type="InterPro" id="IPR028281">
    <property type="entry name" value="Sirohaem_synthase_central"/>
</dbReference>
<dbReference type="GO" id="GO:0004851">
    <property type="term" value="F:uroporphyrin-III C-methyltransferase activity"/>
    <property type="evidence" value="ECO:0007669"/>
    <property type="project" value="UniProtKB-EC"/>
</dbReference>
<accession>A0ABZ1CI70</accession>
<evidence type="ECO:0000256" key="5">
    <source>
        <dbReference type="ARBA" id="ARBA00022691"/>
    </source>
</evidence>
<keyword evidence="13" id="KW-0597">Phosphoprotein</keyword>
<comment type="catalytic activity">
    <reaction evidence="12 13">
        <text>precorrin-2 + NAD(+) = sirohydrochlorin + NADH + 2 H(+)</text>
        <dbReference type="Rhea" id="RHEA:15613"/>
        <dbReference type="ChEBI" id="CHEBI:15378"/>
        <dbReference type="ChEBI" id="CHEBI:57540"/>
        <dbReference type="ChEBI" id="CHEBI:57945"/>
        <dbReference type="ChEBI" id="CHEBI:58351"/>
        <dbReference type="ChEBI" id="CHEBI:58827"/>
        <dbReference type="EC" id="1.3.1.76"/>
    </reaction>
</comment>
<dbReference type="Gene3D" id="3.40.1010.10">
    <property type="entry name" value="Cobalt-precorrin-4 Transmethylase, Domain 1"/>
    <property type="match status" value="1"/>
</dbReference>
<feature type="binding site" evidence="13">
    <location>
        <begin position="302"/>
        <end position="304"/>
    </location>
    <ligand>
        <name>S-adenosyl-L-methionine</name>
        <dbReference type="ChEBI" id="CHEBI:59789"/>
    </ligand>
</feature>
<keyword evidence="8 13" id="KW-0456">Lyase</keyword>
<evidence type="ECO:0000259" key="14">
    <source>
        <dbReference type="Pfam" id="PF00590"/>
    </source>
</evidence>
<keyword evidence="4 13" id="KW-0808">Transferase</keyword>
<evidence type="ECO:0000259" key="16">
    <source>
        <dbReference type="Pfam" id="PF14824"/>
    </source>
</evidence>
<dbReference type="EMBL" id="CP141769">
    <property type="protein sequence ID" value="WRS38947.1"/>
    <property type="molecule type" value="Genomic_DNA"/>
</dbReference>
<keyword evidence="3 13" id="KW-0489">Methyltransferase</keyword>
<keyword evidence="9 13" id="KW-0627">Porphyrin biosynthesis</keyword>
<dbReference type="InterPro" id="IPR035996">
    <property type="entry name" value="4pyrrol_Methylase_sf"/>
</dbReference>
<dbReference type="PANTHER" id="PTHR45790:SF1">
    <property type="entry name" value="SIROHEME SYNTHASE"/>
    <property type="match status" value="1"/>
</dbReference>
<keyword evidence="10 13" id="KW-0511">Multifunctional enzyme</keyword>
<dbReference type="RefSeq" id="WP_324779479.1">
    <property type="nucleotide sequence ID" value="NZ_CP141769.1"/>
</dbReference>
<protein>
    <recommendedName>
        <fullName evidence="13">Siroheme synthase</fullName>
    </recommendedName>
    <domain>
        <recommendedName>
            <fullName evidence="13">Uroporphyrinogen-III C-methyltransferase</fullName>
            <shortName evidence="13">Urogen III methylase</shortName>
            <ecNumber evidence="13">2.1.1.107</ecNumber>
        </recommendedName>
        <alternativeName>
            <fullName evidence="13">SUMT</fullName>
        </alternativeName>
        <alternativeName>
            <fullName evidence="13">Uroporphyrinogen III methylase</fullName>
            <shortName evidence="13">UROM</shortName>
        </alternativeName>
    </domain>
    <domain>
        <recommendedName>
            <fullName evidence="13">Precorrin-2 dehydrogenase</fullName>
            <ecNumber evidence="13">1.3.1.76</ecNumber>
        </recommendedName>
    </domain>
    <domain>
        <recommendedName>
            <fullName evidence="13">Sirohydrochlorin ferrochelatase</fullName>
            <ecNumber evidence="13">4.99.1.4</ecNumber>
        </recommendedName>
    </domain>
</protein>
<dbReference type="InterPro" id="IPR037115">
    <property type="entry name" value="Sirohaem_synt_dimer_dom_sf"/>
</dbReference>
<comment type="pathway">
    <text evidence="13">Porphyrin-containing compound metabolism; siroheme biosynthesis; siroheme from sirohydrochlorin: step 1/1.</text>
</comment>
<name>A0ABZ1CI70_9PROT</name>
<keyword evidence="2 13" id="KW-0169">Cobalamin biosynthesis</keyword>
<comment type="pathway">
    <text evidence="11 13">Porphyrin-containing compound metabolism; siroheme biosynthesis; precorrin-2 from uroporphyrinogen III: step 1/1.</text>
</comment>
<evidence type="ECO:0000256" key="1">
    <source>
        <dbReference type="ARBA" id="ARBA00005010"/>
    </source>
</evidence>
<dbReference type="Pfam" id="PF10414">
    <property type="entry name" value="CysG_dimeriser"/>
    <property type="match status" value="1"/>
</dbReference>
<keyword evidence="6 13" id="KW-0560">Oxidoreductase</keyword>
<dbReference type="SUPFAM" id="SSF53790">
    <property type="entry name" value="Tetrapyrrole methylase"/>
    <property type="match status" value="1"/>
</dbReference>
<dbReference type="GO" id="GO:0043115">
    <property type="term" value="F:precorrin-2 dehydrogenase activity"/>
    <property type="evidence" value="ECO:0007669"/>
    <property type="project" value="UniProtKB-EC"/>
</dbReference>
<evidence type="ECO:0000256" key="10">
    <source>
        <dbReference type="ARBA" id="ARBA00023268"/>
    </source>
</evidence>
<feature type="region of interest" description="Uroporphyrinogen-III C-methyltransferase" evidence="13">
    <location>
        <begin position="217"/>
        <end position="479"/>
    </location>
</feature>
<dbReference type="InterPro" id="IPR006367">
    <property type="entry name" value="Sirohaem_synthase_N"/>
</dbReference>
<feature type="binding site" evidence="13">
    <location>
        <position position="226"/>
    </location>
    <ligand>
        <name>S-adenosyl-L-methionine</name>
        <dbReference type="ChEBI" id="CHEBI:59789"/>
    </ligand>
</feature>
<comment type="similarity">
    <text evidence="13">In the C-terminal section; belongs to the precorrin methyltransferase family.</text>
</comment>
<feature type="active site" description="Proton acceptor" evidence="13">
    <location>
        <position position="249"/>
    </location>
</feature>
<dbReference type="NCBIfam" id="TIGR01469">
    <property type="entry name" value="cobA_cysG_Cterm"/>
    <property type="match status" value="1"/>
</dbReference>
<evidence type="ECO:0000256" key="12">
    <source>
        <dbReference type="ARBA" id="ARBA00047561"/>
    </source>
</evidence>
<keyword evidence="18" id="KW-1185">Reference proteome</keyword>
<comment type="catalytic activity">
    <reaction evidence="13">
        <text>uroporphyrinogen III + 2 S-adenosyl-L-methionine = precorrin-2 + 2 S-adenosyl-L-homocysteine + H(+)</text>
        <dbReference type="Rhea" id="RHEA:32459"/>
        <dbReference type="ChEBI" id="CHEBI:15378"/>
        <dbReference type="ChEBI" id="CHEBI:57308"/>
        <dbReference type="ChEBI" id="CHEBI:57856"/>
        <dbReference type="ChEBI" id="CHEBI:58827"/>
        <dbReference type="ChEBI" id="CHEBI:59789"/>
        <dbReference type="EC" id="2.1.1.107"/>
    </reaction>
</comment>
<dbReference type="GO" id="GO:0032259">
    <property type="term" value="P:methylation"/>
    <property type="evidence" value="ECO:0007669"/>
    <property type="project" value="UniProtKB-KW"/>
</dbReference>
<dbReference type="Gene3D" id="3.30.160.110">
    <property type="entry name" value="Siroheme synthase, domain 2"/>
    <property type="match status" value="1"/>
</dbReference>
<feature type="binding site" evidence="13">
    <location>
        <begin position="332"/>
        <end position="333"/>
    </location>
    <ligand>
        <name>S-adenosyl-L-methionine</name>
        <dbReference type="ChEBI" id="CHEBI:59789"/>
    </ligand>
</feature>
<evidence type="ECO:0000256" key="6">
    <source>
        <dbReference type="ARBA" id="ARBA00023002"/>
    </source>
</evidence>
<dbReference type="SUPFAM" id="SSF51735">
    <property type="entry name" value="NAD(P)-binding Rossmann-fold domains"/>
    <property type="match status" value="1"/>
</dbReference>
<evidence type="ECO:0000256" key="8">
    <source>
        <dbReference type="ARBA" id="ARBA00023239"/>
    </source>
</evidence>
<dbReference type="InterPro" id="IPR014776">
    <property type="entry name" value="4pyrrole_Mease_sub2"/>
</dbReference>
<dbReference type="InterPro" id="IPR036291">
    <property type="entry name" value="NAD(P)-bd_dom_sf"/>
</dbReference>
<evidence type="ECO:0000256" key="3">
    <source>
        <dbReference type="ARBA" id="ARBA00022603"/>
    </source>
</evidence>
<dbReference type="SUPFAM" id="SSF75615">
    <property type="entry name" value="Siroheme synthase middle domains-like"/>
    <property type="match status" value="1"/>
</dbReference>
<dbReference type="CDD" id="cd11642">
    <property type="entry name" value="SUMT"/>
    <property type="match status" value="1"/>
</dbReference>
<comment type="pathway">
    <text evidence="13">Cofactor biosynthesis; adenosylcobalamin biosynthesis; precorrin-2 from uroporphyrinogen III: step 1/1.</text>
</comment>
<feature type="binding site" evidence="13">
    <location>
        <begin position="22"/>
        <end position="23"/>
    </location>
    <ligand>
        <name>NAD(+)</name>
        <dbReference type="ChEBI" id="CHEBI:57540"/>
    </ligand>
</feature>
<dbReference type="InterPro" id="IPR050161">
    <property type="entry name" value="Siro_Cobalamin_biosynth"/>
</dbReference>
<feature type="domain" description="Tetrapyrrole methylase" evidence="14">
    <location>
        <begin position="219"/>
        <end position="428"/>
    </location>
</feature>
<organism evidence="17 18">
    <name type="scientific">Thiobacillus sedimenti</name>
    <dbReference type="NCBI Taxonomy" id="3110231"/>
    <lineage>
        <taxon>Bacteria</taxon>
        <taxon>Pseudomonadati</taxon>
        <taxon>Pseudomonadota</taxon>
        <taxon>Betaproteobacteria</taxon>
        <taxon>Nitrosomonadales</taxon>
        <taxon>Thiobacillaceae</taxon>
        <taxon>Thiobacillus</taxon>
    </lineage>
</organism>
<dbReference type="HAMAP" id="MF_01646">
    <property type="entry name" value="Siroheme_synth"/>
    <property type="match status" value="1"/>
</dbReference>
<evidence type="ECO:0000259" key="15">
    <source>
        <dbReference type="Pfam" id="PF10414"/>
    </source>
</evidence>
<feature type="binding site" evidence="13">
    <location>
        <position position="413"/>
    </location>
    <ligand>
        <name>S-adenosyl-L-methionine</name>
        <dbReference type="ChEBI" id="CHEBI:59789"/>
    </ligand>
</feature>
<comment type="function">
    <text evidence="13">Multifunctional enzyme that catalyzes the SAM-dependent methylations of uroporphyrinogen III at position C-2 and C-7 to form precorrin-2 via precorrin-1. Then it catalyzes the NAD-dependent ring dehydrogenation of precorrin-2 to yield sirohydrochlorin. Finally, it catalyzes the ferrochelation of sirohydrochlorin to yield siroheme.</text>
</comment>
<reference evidence="17 18" key="1">
    <citation type="submission" date="2023-12" db="EMBL/GenBank/DDBJ databases">
        <title>Thiobacillus sedimentum sp. nov., a chemolithoautotrophic sulfur-oxidizing bacterium isolated from freshwater sediment.</title>
        <authorList>
            <person name="Luo J."/>
            <person name="Dai C."/>
        </authorList>
    </citation>
    <scope>NUCLEOTIDE SEQUENCE [LARGE SCALE GENOMIC DNA]</scope>
    <source>
        <strain evidence="17 18">SCUT-2</strain>
    </source>
</reference>
<feature type="modified residue" description="Phosphoserine" evidence="13">
    <location>
        <position position="128"/>
    </location>
</feature>
<feature type="binding site" evidence="13">
    <location>
        <begin position="43"/>
        <end position="44"/>
    </location>
    <ligand>
        <name>NAD(+)</name>
        <dbReference type="ChEBI" id="CHEBI:57540"/>
    </ligand>
</feature>
<dbReference type="Proteomes" id="UP001334732">
    <property type="component" value="Chromosome"/>
</dbReference>
<dbReference type="PIRSF" id="PIRSF036426">
    <property type="entry name" value="Sirohaem_synth"/>
    <property type="match status" value="1"/>
</dbReference>
<evidence type="ECO:0000313" key="17">
    <source>
        <dbReference type="EMBL" id="WRS38947.1"/>
    </source>
</evidence>
<dbReference type="EC" id="1.3.1.76" evidence="13"/>
<dbReference type="GO" id="GO:0051266">
    <property type="term" value="F:sirohydrochlorin ferrochelatase activity"/>
    <property type="evidence" value="ECO:0007669"/>
    <property type="project" value="UniProtKB-EC"/>
</dbReference>
<feature type="region of interest" description="Precorrin-2 dehydrogenase / sirohydrochlorin ferrochelatase" evidence="13">
    <location>
        <begin position="1"/>
        <end position="202"/>
    </location>
</feature>
<keyword evidence="5 13" id="KW-0949">S-adenosyl-L-methionine</keyword>
<dbReference type="NCBIfam" id="NF007922">
    <property type="entry name" value="PRK10637.1"/>
    <property type="match status" value="1"/>
</dbReference>
<dbReference type="InterPro" id="IPR012409">
    <property type="entry name" value="Sirohaem_synth"/>
</dbReference>
<dbReference type="InterPro" id="IPR014777">
    <property type="entry name" value="4pyrrole_Mease_sub1"/>
</dbReference>
<evidence type="ECO:0000256" key="2">
    <source>
        <dbReference type="ARBA" id="ARBA00022573"/>
    </source>
</evidence>
<dbReference type="EC" id="2.1.1.107" evidence="13"/>
<feature type="domain" description="Sirohaem synthase dimerisation" evidence="15">
    <location>
        <begin position="150"/>
        <end position="205"/>
    </location>
</feature>
<evidence type="ECO:0000256" key="9">
    <source>
        <dbReference type="ARBA" id="ARBA00023244"/>
    </source>
</evidence>
<evidence type="ECO:0000256" key="13">
    <source>
        <dbReference type="HAMAP-Rule" id="MF_01646"/>
    </source>
</evidence>
<dbReference type="Gene3D" id="3.30.950.10">
    <property type="entry name" value="Methyltransferase, Cobalt-precorrin-4 Transmethylase, Domain 2"/>
    <property type="match status" value="1"/>
</dbReference>
<dbReference type="InterPro" id="IPR000878">
    <property type="entry name" value="4pyrrol_Mease"/>
</dbReference>
<feature type="binding site" evidence="13">
    <location>
        <position position="307"/>
    </location>
    <ligand>
        <name>S-adenosyl-L-methionine</name>
        <dbReference type="ChEBI" id="CHEBI:59789"/>
    </ligand>
</feature>
<comment type="pathway">
    <text evidence="13">Cofactor biosynthesis; adenosylcobalamin biosynthesis; sirohydrochlorin from precorrin-2: step 1/1.</text>
</comment>
<evidence type="ECO:0000256" key="11">
    <source>
        <dbReference type="ARBA" id="ARBA00025705"/>
    </source>
</evidence>